<feature type="region of interest" description="Disordered" evidence="1">
    <location>
        <begin position="158"/>
        <end position="200"/>
    </location>
</feature>
<feature type="compositionally biased region" description="Polar residues" evidence="1">
    <location>
        <begin position="215"/>
        <end position="229"/>
    </location>
</feature>
<dbReference type="Proteomes" id="UP000800041">
    <property type="component" value="Unassembled WGS sequence"/>
</dbReference>
<reference evidence="2" key="1">
    <citation type="journal article" date="2020" name="Stud. Mycol.">
        <title>101 Dothideomycetes genomes: a test case for predicting lifestyles and emergence of pathogens.</title>
        <authorList>
            <person name="Haridas S."/>
            <person name="Albert R."/>
            <person name="Binder M."/>
            <person name="Bloem J."/>
            <person name="Labutti K."/>
            <person name="Salamov A."/>
            <person name="Andreopoulos B."/>
            <person name="Baker S."/>
            <person name="Barry K."/>
            <person name="Bills G."/>
            <person name="Bluhm B."/>
            <person name="Cannon C."/>
            <person name="Castanera R."/>
            <person name="Culley D."/>
            <person name="Daum C."/>
            <person name="Ezra D."/>
            <person name="Gonzalez J."/>
            <person name="Henrissat B."/>
            <person name="Kuo A."/>
            <person name="Liang C."/>
            <person name="Lipzen A."/>
            <person name="Lutzoni F."/>
            <person name="Magnuson J."/>
            <person name="Mondo S."/>
            <person name="Nolan M."/>
            <person name="Ohm R."/>
            <person name="Pangilinan J."/>
            <person name="Park H.-J."/>
            <person name="Ramirez L."/>
            <person name="Alfaro M."/>
            <person name="Sun H."/>
            <person name="Tritt A."/>
            <person name="Yoshinaga Y."/>
            <person name="Zwiers L.-H."/>
            <person name="Turgeon B."/>
            <person name="Goodwin S."/>
            <person name="Spatafora J."/>
            <person name="Crous P."/>
            <person name="Grigoriev I."/>
        </authorList>
    </citation>
    <scope>NUCLEOTIDE SEQUENCE</scope>
    <source>
        <strain evidence="2">CBS 113979</strain>
    </source>
</reference>
<protein>
    <submittedName>
        <fullName evidence="2">Uncharacterized protein</fullName>
    </submittedName>
</protein>
<feature type="compositionally biased region" description="Basic and acidic residues" evidence="1">
    <location>
        <begin position="244"/>
        <end position="262"/>
    </location>
</feature>
<dbReference type="EMBL" id="ML977161">
    <property type="protein sequence ID" value="KAF1985695.1"/>
    <property type="molecule type" value="Genomic_DNA"/>
</dbReference>
<name>A0A6G1GXN4_9PEZI</name>
<feature type="region of interest" description="Disordered" evidence="1">
    <location>
        <begin position="215"/>
        <end position="265"/>
    </location>
</feature>
<feature type="compositionally biased region" description="Basic and acidic residues" evidence="1">
    <location>
        <begin position="467"/>
        <end position="477"/>
    </location>
</feature>
<feature type="compositionally biased region" description="Polar residues" evidence="1">
    <location>
        <begin position="96"/>
        <end position="111"/>
    </location>
</feature>
<feature type="region of interest" description="Disordered" evidence="1">
    <location>
        <begin position="362"/>
        <end position="506"/>
    </location>
</feature>
<evidence type="ECO:0000313" key="2">
    <source>
        <dbReference type="EMBL" id="KAF1985695.1"/>
    </source>
</evidence>
<feature type="compositionally biased region" description="Low complexity" evidence="1">
    <location>
        <begin position="189"/>
        <end position="200"/>
    </location>
</feature>
<dbReference type="AlphaFoldDB" id="A0A6G1GXN4"/>
<feature type="region of interest" description="Disordered" evidence="1">
    <location>
        <begin position="96"/>
        <end position="123"/>
    </location>
</feature>
<evidence type="ECO:0000313" key="3">
    <source>
        <dbReference type="Proteomes" id="UP000800041"/>
    </source>
</evidence>
<accession>A0A6G1GXN4</accession>
<keyword evidence="3" id="KW-1185">Reference proteome</keyword>
<feature type="compositionally biased region" description="Basic and acidic residues" evidence="1">
    <location>
        <begin position="158"/>
        <end position="168"/>
    </location>
</feature>
<organism evidence="2 3">
    <name type="scientific">Aulographum hederae CBS 113979</name>
    <dbReference type="NCBI Taxonomy" id="1176131"/>
    <lineage>
        <taxon>Eukaryota</taxon>
        <taxon>Fungi</taxon>
        <taxon>Dikarya</taxon>
        <taxon>Ascomycota</taxon>
        <taxon>Pezizomycotina</taxon>
        <taxon>Dothideomycetes</taxon>
        <taxon>Pleosporomycetidae</taxon>
        <taxon>Aulographales</taxon>
        <taxon>Aulographaceae</taxon>
    </lineage>
</organism>
<evidence type="ECO:0000256" key="1">
    <source>
        <dbReference type="SAM" id="MobiDB-lite"/>
    </source>
</evidence>
<proteinExistence type="predicted"/>
<sequence length="688" mass="76951">MPWENLAPVVQMLPPGMQEFFQQAVPGSGSDIPIHRNPHGTARSSHLQSTSRVLPQRQNVHMLASFGFPSQAYAPTGGQLENEAPRFNLMLQQSLSMTSPSDASHNGQRTLPKQPLRPPEEDQWLQREQHLWWVRSREYRDRSQLPTHQDVQSITQDLLERQRQEQRPEGAYGQQQPQEHHQQLRGHQQHQGQRRGSSQQLCVGMGRAFNQQALFRQQESSETQPQDTQEAWGRPPQVPIASHENWDTSGLRDRETQDREQRTAQPIGVVRPQFPGVTTSISPSQYTTCTGFAPVLTASTVKVVNHPTKHDFARFDETDIEYVVGPPSRLKFSLEPGREAAEVLAADYSQIPDIQRQKYVDLAGRPNPTPELRGGTPAAASSPLPEPGEPKTSHPSGRTEIGNASHADKSKRKSKTKWNTSPDGEGVIPRSTALEILSNVNADSQAPEKVGPITQSSTGRRQSSRLKARETNCHKQEAALAAEGRRTLSRTETNHPENINDPPLPLDPVPIDMETSDEDSPPLRAMIFGNRNEETVDVNDEEEELYSRHGIFGDIGTPPDDELGLPQNIFRSFETTIDAASGQPQNLRALEDVFFTVERTRASSSSSSSMFHEAKTEQDPRVTVDPFFSSAWGGWEDGEVETAEMGSDILAQVPLETFFSDEYSAWVVREDELQNVAMREQDEETTFS</sequence>
<gene>
    <name evidence="2" type="ORF">K402DRAFT_421966</name>
</gene>